<dbReference type="EMBL" id="VOPW01000001">
    <property type="protein sequence ID" value="TXC66423.1"/>
    <property type="molecule type" value="Genomic_DNA"/>
</dbReference>
<dbReference type="NCBIfam" id="TIGR03016">
    <property type="entry name" value="pepcterm_hypo_1"/>
    <property type="match status" value="1"/>
</dbReference>
<organism evidence="1 2">
    <name type="scientific">Piscinibacter aquaticus</name>
    <dbReference type="NCBI Taxonomy" id="392597"/>
    <lineage>
        <taxon>Bacteria</taxon>
        <taxon>Pseudomonadati</taxon>
        <taxon>Pseudomonadota</taxon>
        <taxon>Betaproteobacteria</taxon>
        <taxon>Burkholderiales</taxon>
        <taxon>Sphaerotilaceae</taxon>
        <taxon>Piscinibacter</taxon>
    </lineage>
</organism>
<accession>A0A5C6U058</accession>
<gene>
    <name evidence="1" type="ORF">FSC37_12935</name>
</gene>
<proteinExistence type="predicted"/>
<name>A0A5C6U058_9BURK</name>
<dbReference type="Proteomes" id="UP000321832">
    <property type="component" value="Unassembled WGS sequence"/>
</dbReference>
<dbReference type="InterPro" id="IPR017467">
    <property type="entry name" value="CHP03016_PEP-CTERM"/>
</dbReference>
<evidence type="ECO:0000313" key="2">
    <source>
        <dbReference type="Proteomes" id="UP000321832"/>
    </source>
</evidence>
<keyword evidence="2" id="KW-1185">Reference proteome</keyword>
<reference evidence="1 2" key="1">
    <citation type="submission" date="2019-08" db="EMBL/GenBank/DDBJ databases">
        <authorList>
            <person name="Khan S.A."/>
            <person name="Jeon C.O."/>
            <person name="Jeong S.E."/>
        </authorList>
    </citation>
    <scope>NUCLEOTIDE SEQUENCE [LARGE SCALE GENOMIC DNA]</scope>
    <source>
        <strain evidence="2">IMCC1728</strain>
    </source>
</reference>
<dbReference type="AlphaFoldDB" id="A0A5C6U058"/>
<sequence length="463" mass="51201">MVPGVRAVWRNPRSCWDSPPGFVFGARRRITRSTPVGSLEWLGSVNGTRETEVLPRLEAGLNSTLIDRWLYLDASASVRQVEVDPFLGRSSPGAGNNVRRLEYLQFRPYIRRELTPRIDFEAALEETRTNVQNDDAASARVSTGRIALRGRPRPLGFGLEVQSQDTRYADVPDGEWKLDTARASVQALLFDDFVLSLIAGRERTSSRLAERNDDIRGVGLRWVPGPRTDMEAQVERRFFGNGFRARASHRTPSWSFSASAQREPASTSSLVGSVSGDTLGDFLNAILTTRFPDPAQRAALVDSLLASRGLPNELARALDLLAGYAQLNTGGSATIAYLSPRTTASLTVYAQSLRQLTAADALPVVSALRTDDARQGGAEINVSYLLGRDSRLSARARWLQVRGLGVRDGERTTDRDLRFFWTVNLSPRTEASFGPYWRSVTTNSTNIASFRENALQALLSHRF</sequence>
<comment type="caution">
    <text evidence="1">The sequence shown here is derived from an EMBL/GenBank/DDBJ whole genome shotgun (WGS) entry which is preliminary data.</text>
</comment>
<protein>
    <submittedName>
        <fullName evidence="1">TIGR03016 family PEP-CTERM system-associated outer membrane protein</fullName>
    </submittedName>
</protein>
<evidence type="ECO:0000313" key="1">
    <source>
        <dbReference type="EMBL" id="TXC66423.1"/>
    </source>
</evidence>